<evidence type="ECO:0008006" key="2">
    <source>
        <dbReference type="Google" id="ProtNLM"/>
    </source>
</evidence>
<name>A0AAU8LYJ9_9BACT</name>
<sequence length="68" mass="7675">MLSIHPQYVVNADRKRTAVLISAAEWEKVLEALEELDDIRQYDAAKAGPQEAVPFAQAMHEIEPENRA</sequence>
<reference evidence="1" key="2">
    <citation type="submission" date="2024-06" db="EMBL/GenBank/DDBJ databases">
        <authorList>
            <person name="Plum-Jensen L.E."/>
            <person name="Schramm A."/>
            <person name="Marshall I.P.G."/>
        </authorList>
    </citation>
    <scope>NUCLEOTIDE SEQUENCE</scope>
    <source>
        <strain evidence="1">Rat1</strain>
    </source>
</reference>
<dbReference type="EMBL" id="CP159373">
    <property type="protein sequence ID" value="XCN74284.1"/>
    <property type="molecule type" value="Genomic_DNA"/>
</dbReference>
<evidence type="ECO:0000313" key="1">
    <source>
        <dbReference type="EMBL" id="XCN74284.1"/>
    </source>
</evidence>
<accession>A0AAU8LYJ9</accession>
<dbReference type="AlphaFoldDB" id="A0AAU8LYJ9"/>
<protein>
    <recommendedName>
        <fullName evidence="2">Antitoxin</fullName>
    </recommendedName>
</protein>
<reference evidence="1" key="1">
    <citation type="journal article" date="2024" name="Syst. Appl. Microbiol.">
        <title>First single-strain enrichments of Electrothrix cable bacteria, description of E. aestuarii sp. nov. and E. rattekaaiensis sp. nov., and proposal of a cable bacteria taxonomy following the rules of the SeqCode.</title>
        <authorList>
            <person name="Plum-Jensen L.E."/>
            <person name="Schramm A."/>
            <person name="Marshall I.P.G."/>
        </authorList>
    </citation>
    <scope>NUCLEOTIDE SEQUENCE</scope>
    <source>
        <strain evidence="1">Rat1</strain>
    </source>
</reference>
<dbReference type="KEGG" id="eaj:Q3M24_05925"/>
<proteinExistence type="predicted"/>
<organism evidence="1">
    <name type="scientific">Candidatus Electrothrix aestuarii</name>
    <dbReference type="NCBI Taxonomy" id="3062594"/>
    <lineage>
        <taxon>Bacteria</taxon>
        <taxon>Pseudomonadati</taxon>
        <taxon>Thermodesulfobacteriota</taxon>
        <taxon>Desulfobulbia</taxon>
        <taxon>Desulfobulbales</taxon>
        <taxon>Desulfobulbaceae</taxon>
        <taxon>Candidatus Electrothrix</taxon>
    </lineage>
</organism>
<gene>
    <name evidence="1" type="ORF">Q3M24_05925</name>
</gene>